<reference evidence="2 3" key="1">
    <citation type="submission" date="2017-10" db="EMBL/GenBank/DDBJ databases">
        <title>Comparative genomics in systemic dimorphic fungi from Ajellomycetaceae.</title>
        <authorList>
            <person name="Munoz J.F."/>
            <person name="Mcewen J.G."/>
            <person name="Clay O.K."/>
            <person name="Cuomo C.A."/>
        </authorList>
    </citation>
    <scope>NUCLEOTIDE SEQUENCE [LARGE SCALE GENOMIC DNA]</scope>
    <source>
        <strain evidence="2 3">UAMH130</strain>
    </source>
</reference>
<name>A0A2B7XLY6_9EURO</name>
<dbReference type="Proteomes" id="UP000224080">
    <property type="component" value="Unassembled WGS sequence"/>
</dbReference>
<sequence length="98" mass="10753">MPSSQGALDFIAATFPALSISNRTQSFGQRTVIKTNGGEDSARQSWPHMRRLSNSPSIGKRSLVENGRAKPHLRSARKSLGNSLPNSEAIWDSKFNEL</sequence>
<dbReference type="AlphaFoldDB" id="A0A2B7XLY6"/>
<gene>
    <name evidence="2" type="ORF">GX51_00225</name>
</gene>
<feature type="region of interest" description="Disordered" evidence="1">
    <location>
        <begin position="35"/>
        <end position="98"/>
    </location>
</feature>
<organism evidence="2 3">
    <name type="scientific">Blastomyces parvus</name>
    <dbReference type="NCBI Taxonomy" id="2060905"/>
    <lineage>
        <taxon>Eukaryota</taxon>
        <taxon>Fungi</taxon>
        <taxon>Dikarya</taxon>
        <taxon>Ascomycota</taxon>
        <taxon>Pezizomycotina</taxon>
        <taxon>Eurotiomycetes</taxon>
        <taxon>Eurotiomycetidae</taxon>
        <taxon>Onygenales</taxon>
        <taxon>Ajellomycetaceae</taxon>
        <taxon>Blastomyces</taxon>
    </lineage>
</organism>
<evidence type="ECO:0000313" key="2">
    <source>
        <dbReference type="EMBL" id="PGH09959.1"/>
    </source>
</evidence>
<keyword evidence="3" id="KW-1185">Reference proteome</keyword>
<accession>A0A2B7XLY6</accession>
<evidence type="ECO:0000313" key="3">
    <source>
        <dbReference type="Proteomes" id="UP000224080"/>
    </source>
</evidence>
<protein>
    <submittedName>
        <fullName evidence="2">Uncharacterized protein</fullName>
    </submittedName>
</protein>
<comment type="caution">
    <text evidence="2">The sequence shown here is derived from an EMBL/GenBank/DDBJ whole genome shotgun (WGS) entry which is preliminary data.</text>
</comment>
<proteinExistence type="predicted"/>
<dbReference type="EMBL" id="PDNC01000002">
    <property type="protein sequence ID" value="PGH09959.1"/>
    <property type="molecule type" value="Genomic_DNA"/>
</dbReference>
<evidence type="ECO:0000256" key="1">
    <source>
        <dbReference type="SAM" id="MobiDB-lite"/>
    </source>
</evidence>